<evidence type="ECO:0000256" key="1">
    <source>
        <dbReference type="SAM" id="MobiDB-lite"/>
    </source>
</evidence>
<organism evidence="2">
    <name type="scientific">Lepeophtheirus salmonis</name>
    <name type="common">Salmon louse</name>
    <name type="synonym">Caligus salmonis</name>
    <dbReference type="NCBI Taxonomy" id="72036"/>
    <lineage>
        <taxon>Eukaryota</taxon>
        <taxon>Metazoa</taxon>
        <taxon>Ecdysozoa</taxon>
        <taxon>Arthropoda</taxon>
        <taxon>Crustacea</taxon>
        <taxon>Multicrustacea</taxon>
        <taxon>Hexanauplia</taxon>
        <taxon>Copepoda</taxon>
        <taxon>Siphonostomatoida</taxon>
        <taxon>Caligidae</taxon>
        <taxon>Lepeophtheirus</taxon>
    </lineage>
</organism>
<reference evidence="2" key="1">
    <citation type="submission" date="2014-05" db="EMBL/GenBank/DDBJ databases">
        <authorList>
            <person name="Chronopoulou M."/>
        </authorList>
    </citation>
    <scope>NUCLEOTIDE SEQUENCE</scope>
    <source>
        <tissue evidence="2">Whole organism</tissue>
    </source>
</reference>
<sequence length="87" mass="9660">MFASGQSLERSLGSDMPRKMGIMEDVGTAIVESPTKSRGQPSKNLNVSNLTVRRFVKHSGRPHKYDNIGSCFQQQPRPTGTREARNV</sequence>
<dbReference type="AlphaFoldDB" id="A0A0K2USW1"/>
<name>A0A0K2USW1_LEPSM</name>
<feature type="region of interest" description="Disordered" evidence="1">
    <location>
        <begin position="59"/>
        <end position="87"/>
    </location>
</feature>
<accession>A0A0K2USW1</accession>
<evidence type="ECO:0000313" key="2">
    <source>
        <dbReference type="EMBL" id="CDW41150.1"/>
    </source>
</evidence>
<protein>
    <submittedName>
        <fullName evidence="2">Uncharacterized protein</fullName>
    </submittedName>
</protein>
<dbReference type="EMBL" id="HACA01023789">
    <property type="protein sequence ID" value="CDW41150.1"/>
    <property type="molecule type" value="Transcribed_RNA"/>
</dbReference>
<feature type="region of interest" description="Disordered" evidence="1">
    <location>
        <begin position="1"/>
        <end position="20"/>
    </location>
</feature>
<proteinExistence type="predicted"/>